<dbReference type="Pfam" id="PF07816">
    <property type="entry name" value="DUF1645"/>
    <property type="match status" value="1"/>
</dbReference>
<accession>A0A0D3CZK3</accession>
<feature type="region of interest" description="Disordered" evidence="1">
    <location>
        <begin position="201"/>
        <end position="235"/>
    </location>
</feature>
<protein>
    <submittedName>
        <fullName evidence="2">Uncharacterized protein</fullName>
    </submittedName>
</protein>
<dbReference type="eggNOG" id="ENOG502RXGK">
    <property type="taxonomic scope" value="Eukaryota"/>
</dbReference>
<feature type="compositionally biased region" description="Acidic residues" evidence="1">
    <location>
        <begin position="62"/>
        <end position="75"/>
    </location>
</feature>
<dbReference type="HOGENOM" id="CLU_059090_0_1_1"/>
<feature type="compositionally biased region" description="Polar residues" evidence="1">
    <location>
        <begin position="76"/>
        <end position="87"/>
    </location>
</feature>
<dbReference type="InterPro" id="IPR012442">
    <property type="entry name" value="DUF1645_plant"/>
</dbReference>
<sequence>MQVVSPLSPATRFVGEESFAELYGKLNDDFSSKLKVGFKKEEEEEEEKNRDGNNLEKSWWNQDDDEGEEGEDEEFSFTSVNADNSPITADEAFKDGQIRPVYPLFNRNLLFEPEERSLRSPLKKLFVESEEAAATEREEESEPMGPYCSWSGRTVVEEASPETCRKSSSTGFSKLWRFRDLVSRSNSDGKDAFVFLNHGDKKKQSSSKPAAKLSGGVKRTEKEKETKTTRSAHERLYMRNRAIREEGKRRSYLPYKHVGFFTNVNGLTRNVLTRGICYSPPLLPLPPNISEKPYWGVQDEGSSGSEGDNSDDEDEDKKGLKSINPAHVPFADDRKAEEVHLGGGNDIGGAEDMLVVHMTSANKCRSTPPADLVDKQITSSGSNANANLVCINV</sequence>
<dbReference type="AlphaFoldDB" id="A0A0D3CZK3"/>
<evidence type="ECO:0000256" key="1">
    <source>
        <dbReference type="SAM" id="MobiDB-lite"/>
    </source>
</evidence>
<dbReference type="PANTHER" id="PTHR33095">
    <property type="entry name" value="OS07G0619500 PROTEIN"/>
    <property type="match status" value="1"/>
</dbReference>
<dbReference type="Proteomes" id="UP000032141">
    <property type="component" value="Chromosome C6"/>
</dbReference>
<name>A0A0D3CZK3_BRAOL</name>
<evidence type="ECO:0000313" key="3">
    <source>
        <dbReference type="Proteomes" id="UP000032141"/>
    </source>
</evidence>
<feature type="region of interest" description="Disordered" evidence="1">
    <location>
        <begin position="37"/>
        <end position="94"/>
    </location>
</feature>
<dbReference type="STRING" id="109376.A0A0D3CZK3"/>
<proteinExistence type="predicted"/>
<reference evidence="2 3" key="1">
    <citation type="journal article" date="2014" name="Genome Biol.">
        <title>Transcriptome and methylome profiling reveals relics of genome dominance in the mesopolyploid Brassica oleracea.</title>
        <authorList>
            <person name="Parkin I.A."/>
            <person name="Koh C."/>
            <person name="Tang H."/>
            <person name="Robinson S.J."/>
            <person name="Kagale S."/>
            <person name="Clarke W.E."/>
            <person name="Town C.D."/>
            <person name="Nixon J."/>
            <person name="Krishnakumar V."/>
            <person name="Bidwell S.L."/>
            <person name="Denoeud F."/>
            <person name="Belcram H."/>
            <person name="Links M.G."/>
            <person name="Just J."/>
            <person name="Clarke C."/>
            <person name="Bender T."/>
            <person name="Huebert T."/>
            <person name="Mason A.S."/>
            <person name="Pires J.C."/>
            <person name="Barker G."/>
            <person name="Moore J."/>
            <person name="Walley P.G."/>
            <person name="Manoli S."/>
            <person name="Batley J."/>
            <person name="Edwards D."/>
            <person name="Nelson M.N."/>
            <person name="Wang X."/>
            <person name="Paterson A.H."/>
            <person name="King G."/>
            <person name="Bancroft I."/>
            <person name="Chalhoub B."/>
            <person name="Sharpe A.G."/>
        </authorList>
    </citation>
    <scope>NUCLEOTIDE SEQUENCE</scope>
    <source>
        <strain evidence="2 3">cv. TO1000</strain>
    </source>
</reference>
<feature type="compositionally biased region" description="Basic and acidic residues" evidence="1">
    <location>
        <begin position="218"/>
        <end position="235"/>
    </location>
</feature>
<dbReference type="PANTHER" id="PTHR33095:SF122">
    <property type="entry name" value="GENOME ASSEMBLY, CHROMOSOME: A02"/>
    <property type="match status" value="1"/>
</dbReference>
<dbReference type="Gramene" id="Bo6g111020.1">
    <property type="protein sequence ID" value="Bo6g111020.1"/>
    <property type="gene ID" value="Bo6g111020"/>
</dbReference>
<reference evidence="2" key="2">
    <citation type="submission" date="2015-03" db="UniProtKB">
        <authorList>
            <consortium name="EnsemblPlants"/>
        </authorList>
    </citation>
    <scope>IDENTIFICATION</scope>
</reference>
<evidence type="ECO:0000313" key="2">
    <source>
        <dbReference type="EnsemblPlants" id="Bo6g111020.1"/>
    </source>
</evidence>
<keyword evidence="3" id="KW-1185">Reference proteome</keyword>
<organism evidence="2 3">
    <name type="scientific">Brassica oleracea var. oleracea</name>
    <dbReference type="NCBI Taxonomy" id="109376"/>
    <lineage>
        <taxon>Eukaryota</taxon>
        <taxon>Viridiplantae</taxon>
        <taxon>Streptophyta</taxon>
        <taxon>Embryophyta</taxon>
        <taxon>Tracheophyta</taxon>
        <taxon>Spermatophyta</taxon>
        <taxon>Magnoliopsida</taxon>
        <taxon>eudicotyledons</taxon>
        <taxon>Gunneridae</taxon>
        <taxon>Pentapetalae</taxon>
        <taxon>rosids</taxon>
        <taxon>malvids</taxon>
        <taxon>Brassicales</taxon>
        <taxon>Brassicaceae</taxon>
        <taxon>Brassiceae</taxon>
        <taxon>Brassica</taxon>
    </lineage>
</organism>
<dbReference type="EnsemblPlants" id="Bo6g111020.1">
    <property type="protein sequence ID" value="Bo6g111020.1"/>
    <property type="gene ID" value="Bo6g111020"/>
</dbReference>
<feature type="region of interest" description="Disordered" evidence="1">
    <location>
        <begin position="290"/>
        <end position="325"/>
    </location>
</feature>